<dbReference type="InterPro" id="IPR007192">
    <property type="entry name" value="APC8"/>
</dbReference>
<dbReference type="Gene3D" id="1.25.40.10">
    <property type="entry name" value="Tetratricopeptide repeat domain"/>
    <property type="match status" value="1"/>
</dbReference>
<dbReference type="AlphaFoldDB" id="A0A699XAJ6"/>
<sequence>NKEVSDIAAILEEHFNARGGLQDFSNSDGWLDYLYGVILIKSKSERLAMQWLLRSVNLNPWNWSAWLELASLIEGPEQLDDAFKASLPK</sequence>
<proteinExistence type="predicted"/>
<reference evidence="2" key="1">
    <citation type="journal article" date="2019" name="Sci. Rep.">
        <title>Draft genome of Tanacetum cinerariifolium, the natural source of mosquito coil.</title>
        <authorList>
            <person name="Yamashiro T."/>
            <person name="Shiraishi A."/>
            <person name="Satake H."/>
            <person name="Nakayama K."/>
        </authorList>
    </citation>
    <scope>NUCLEOTIDE SEQUENCE</scope>
</reference>
<evidence type="ECO:0000313" key="2">
    <source>
        <dbReference type="EMBL" id="GFD56895.1"/>
    </source>
</evidence>
<name>A0A699XAJ6_TANCI</name>
<feature type="non-terminal residue" evidence="2">
    <location>
        <position position="1"/>
    </location>
</feature>
<organism evidence="2">
    <name type="scientific">Tanacetum cinerariifolium</name>
    <name type="common">Dalmatian daisy</name>
    <name type="synonym">Chrysanthemum cinerariifolium</name>
    <dbReference type="NCBI Taxonomy" id="118510"/>
    <lineage>
        <taxon>Eukaryota</taxon>
        <taxon>Viridiplantae</taxon>
        <taxon>Streptophyta</taxon>
        <taxon>Embryophyta</taxon>
        <taxon>Tracheophyta</taxon>
        <taxon>Spermatophyta</taxon>
        <taxon>Magnoliopsida</taxon>
        <taxon>eudicotyledons</taxon>
        <taxon>Gunneridae</taxon>
        <taxon>Pentapetalae</taxon>
        <taxon>asterids</taxon>
        <taxon>campanulids</taxon>
        <taxon>Asterales</taxon>
        <taxon>Asteraceae</taxon>
        <taxon>Asteroideae</taxon>
        <taxon>Anthemideae</taxon>
        <taxon>Anthemidinae</taxon>
        <taxon>Tanacetum</taxon>
    </lineage>
</organism>
<protein>
    <recommendedName>
        <fullName evidence="1">Cdc23 domain-containing protein</fullName>
    </recommendedName>
</protein>
<dbReference type="GO" id="GO:0005680">
    <property type="term" value="C:anaphase-promoting complex"/>
    <property type="evidence" value="ECO:0007669"/>
    <property type="project" value="InterPro"/>
</dbReference>
<feature type="domain" description="Cdc23" evidence="1">
    <location>
        <begin position="1"/>
        <end position="84"/>
    </location>
</feature>
<gene>
    <name evidence="2" type="ORF">Tci_928864</name>
</gene>
<comment type="caution">
    <text evidence="2">The sequence shown here is derived from an EMBL/GenBank/DDBJ whole genome shotgun (WGS) entry which is preliminary data.</text>
</comment>
<dbReference type="Pfam" id="PF04049">
    <property type="entry name" value="ANAPC8"/>
    <property type="match status" value="1"/>
</dbReference>
<feature type="non-terminal residue" evidence="2">
    <location>
        <position position="89"/>
    </location>
</feature>
<dbReference type="InterPro" id="IPR011990">
    <property type="entry name" value="TPR-like_helical_dom_sf"/>
</dbReference>
<accession>A0A699XAJ6</accession>
<evidence type="ECO:0000259" key="1">
    <source>
        <dbReference type="Pfam" id="PF04049"/>
    </source>
</evidence>
<dbReference type="EMBL" id="BKCJ011834595">
    <property type="protein sequence ID" value="GFD56895.1"/>
    <property type="molecule type" value="Genomic_DNA"/>
</dbReference>